<dbReference type="EMBL" id="LS974624">
    <property type="protein sequence ID" value="CAG7899241.1"/>
    <property type="molecule type" value="Genomic_DNA"/>
</dbReference>
<gene>
    <name evidence="3" type="ORF">BRAA08T34589Z</name>
    <name evidence="2" type="ORF">BRAPAZ1V2_A08P29070.2</name>
</gene>
<protein>
    <submittedName>
        <fullName evidence="2">Uncharacterized protein</fullName>
    </submittedName>
</protein>
<feature type="compositionally biased region" description="Polar residues" evidence="1">
    <location>
        <begin position="1"/>
        <end position="14"/>
    </location>
</feature>
<proteinExistence type="predicted"/>
<feature type="region of interest" description="Disordered" evidence="1">
    <location>
        <begin position="1"/>
        <end position="20"/>
    </location>
</feature>
<dbReference type="EMBL" id="LR031575">
    <property type="protein sequence ID" value="VDD06513.1"/>
    <property type="molecule type" value="Genomic_DNA"/>
</dbReference>
<accession>A0A3P6BLT3</accession>
<evidence type="ECO:0000313" key="2">
    <source>
        <dbReference type="EMBL" id="CAG7899241.1"/>
    </source>
</evidence>
<organism evidence="3">
    <name type="scientific">Brassica campestris</name>
    <name type="common">Field mustard</name>
    <dbReference type="NCBI Taxonomy" id="3711"/>
    <lineage>
        <taxon>Eukaryota</taxon>
        <taxon>Viridiplantae</taxon>
        <taxon>Streptophyta</taxon>
        <taxon>Embryophyta</taxon>
        <taxon>Tracheophyta</taxon>
        <taxon>Spermatophyta</taxon>
        <taxon>Magnoliopsida</taxon>
        <taxon>eudicotyledons</taxon>
        <taxon>Gunneridae</taxon>
        <taxon>Pentapetalae</taxon>
        <taxon>rosids</taxon>
        <taxon>malvids</taxon>
        <taxon>Brassicales</taxon>
        <taxon>Brassicaceae</taxon>
        <taxon>Brassiceae</taxon>
        <taxon>Brassica</taxon>
    </lineage>
</organism>
<dbReference type="AlphaFoldDB" id="A0A3P6BLT3"/>
<sequence>MSYRKNTNNGKMKQSLSRLRGPSLLGREARIRPSGRRAVCLLVGVARLEIL</sequence>
<evidence type="ECO:0000256" key="1">
    <source>
        <dbReference type="SAM" id="MobiDB-lite"/>
    </source>
</evidence>
<evidence type="ECO:0000313" key="3">
    <source>
        <dbReference type="EMBL" id="VDD06513.1"/>
    </source>
</evidence>
<name>A0A3P6BLT3_BRACM</name>
<dbReference type="Proteomes" id="UP000694005">
    <property type="component" value="Chromosome A08"/>
</dbReference>
<dbReference type="Gramene" id="A08p29070.2_BraZ1">
    <property type="protein sequence ID" value="A08p29070.2_BraZ1.CDS"/>
    <property type="gene ID" value="A08g29070.2_BraZ1"/>
</dbReference>
<reference evidence="3" key="1">
    <citation type="submission" date="2018-11" db="EMBL/GenBank/DDBJ databases">
        <authorList>
            <consortium name="Genoscope - CEA"/>
            <person name="William W."/>
        </authorList>
    </citation>
    <scope>NUCLEOTIDE SEQUENCE</scope>
</reference>